<keyword evidence="2" id="KW-0472">Membrane</keyword>
<evidence type="ECO:0000256" key="2">
    <source>
        <dbReference type="SAM" id="Phobius"/>
    </source>
</evidence>
<evidence type="ECO:0000313" key="3">
    <source>
        <dbReference type="EMBL" id="SEK27912.1"/>
    </source>
</evidence>
<evidence type="ECO:0000313" key="4">
    <source>
        <dbReference type="Proteomes" id="UP000198953"/>
    </source>
</evidence>
<keyword evidence="2" id="KW-0812">Transmembrane</keyword>
<name>A0A1H7FTT5_9ACTN</name>
<dbReference type="PROSITE" id="PS00018">
    <property type="entry name" value="EF_HAND_1"/>
    <property type="match status" value="1"/>
</dbReference>
<reference evidence="3 4" key="1">
    <citation type="submission" date="2016-10" db="EMBL/GenBank/DDBJ databases">
        <authorList>
            <person name="de Groot N.N."/>
        </authorList>
    </citation>
    <scope>NUCLEOTIDE SEQUENCE [LARGE SCALE GENOMIC DNA]</scope>
    <source>
        <strain evidence="3 4">DSM 43357</strain>
    </source>
</reference>
<dbReference type="InterPro" id="IPR027417">
    <property type="entry name" value="P-loop_NTPase"/>
</dbReference>
<dbReference type="InterPro" id="IPR018247">
    <property type="entry name" value="EF_Hand_1_Ca_BS"/>
</dbReference>
<dbReference type="Proteomes" id="UP000198953">
    <property type="component" value="Unassembled WGS sequence"/>
</dbReference>
<accession>A0A1H7FTT5</accession>
<evidence type="ECO:0008006" key="5">
    <source>
        <dbReference type="Google" id="ProtNLM"/>
    </source>
</evidence>
<dbReference type="RefSeq" id="WP_143078505.1">
    <property type="nucleotide sequence ID" value="NZ_FOBF01000001.1"/>
</dbReference>
<evidence type="ECO:0000256" key="1">
    <source>
        <dbReference type="SAM" id="MobiDB-lite"/>
    </source>
</evidence>
<proteinExistence type="predicted"/>
<feature type="compositionally biased region" description="Basic and acidic residues" evidence="1">
    <location>
        <begin position="811"/>
        <end position="839"/>
    </location>
</feature>
<dbReference type="Gene3D" id="3.40.50.300">
    <property type="entry name" value="P-loop containing nucleotide triphosphate hydrolases"/>
    <property type="match status" value="1"/>
</dbReference>
<sequence>MAGRPGRLLAMVSRRVKRWTGRRWRHGVAAYRERHVRPPVIEEGVRYGGLWSKRTAVRVAGAVLTLWLLFSLFMVLSRFTRFAELGAHFARHTTGLCGDGYSVYCTAVISLMTTVLYAALLYAIFLAVSYERVTRAYRQRAWADPRSLVQTVGSILGDVVGRDQLCDVLIANMRTRKIRRPQILVGPIGAGKTAVLVKVVEILAQRGMIPVVVRLRDTEPGVSIQTMARRRFEELVDNDIRSAGEADRVWRQLRAENRIIVLGDGLEEALASHASPERGEGPRGHEQEGLMDRDSALRQAIRRVIDEDLPLLITSRPYDPLRGMEATIVELEPLGEGPALEYLCSEDGDGDGRVTLQDVQRLYQLVQIADVVESPLYLQIIKRLNMVGRLWQTFPAELVARGDRQRLDATGLDRADLRRRLLDGWRDALVQGYDHEDYALEEACREAVVDVLGALACVGLKQNRLEVRFGDLAGHAVPYEFDSGGAKTPKPGVPPHPEVWQELRRRLGRTRYAELADNLGMAATLGQELGIVEAHEDRVRFRHSLIQSYLGALFLRVALEDEKYLHEAFYDPGREFLLALVFHAASLRGDAGEHDRFAAGMIDLLMEKSAPENARSAATVLDMFSAALEIDSGTTAPDPAALMRKFSQRWQSVRKDRVRFDQALSEAKTRFVKASCTATRIAVARRPAGAGSDAPREVYRWLYEIARGEHEYRISLSTAQAIGAGGDDAFAVLGKEFDRVFRSVASGAEPDEEDRRERAMCAWLAPMLYRSARSPDGSPGGSPRGSRDGWYGGAPAGEGVEEHRHRQAPPQEEHGDRRPHADEANHGEPAHPREEHLGEPTDPDEANLDRWIGLIEHQDDEHPLISLEIALAQGFKHAANQRDQSPGTGYDRARLIEKTEWMLKHSRYWFTHLTLIQALTLCSLPEDPEAPVEYQGRGSDPQELVRYWLGIAGSLRREPRRPGPGGLHPFVREAADLCVLALSTRRPAEYCWMDESAVAAQVGSYSASRASQYGQDRWIMSSVGWSTLHPRAQRLVADILILLNLAERGRQQSQIEARLSRADRADLPPCIVSDRRPLDLERTIGAAETAHPGSNCLDGCPFRLCPYPPQGDVLRYAEFNESFCNQQAALARRRAPWQELSHRELRRFWLGMAGRARPKSPDRGDAWPAPRLYR</sequence>
<feature type="transmembrane region" description="Helical" evidence="2">
    <location>
        <begin position="101"/>
        <end position="130"/>
    </location>
</feature>
<dbReference type="EMBL" id="FOBF01000001">
    <property type="protein sequence ID" value="SEK27912.1"/>
    <property type="molecule type" value="Genomic_DNA"/>
</dbReference>
<protein>
    <recommendedName>
        <fullName evidence="5">NACHT domain-containing protein</fullName>
    </recommendedName>
</protein>
<keyword evidence="4" id="KW-1185">Reference proteome</keyword>
<organism evidence="3 4">
    <name type="scientific">Nonomuraea pusilla</name>
    <dbReference type="NCBI Taxonomy" id="46177"/>
    <lineage>
        <taxon>Bacteria</taxon>
        <taxon>Bacillati</taxon>
        <taxon>Actinomycetota</taxon>
        <taxon>Actinomycetes</taxon>
        <taxon>Streptosporangiales</taxon>
        <taxon>Streptosporangiaceae</taxon>
        <taxon>Nonomuraea</taxon>
    </lineage>
</organism>
<gene>
    <name evidence="3" type="ORF">SAMN05660976_00155</name>
</gene>
<feature type="transmembrane region" description="Helical" evidence="2">
    <location>
        <begin position="183"/>
        <end position="204"/>
    </location>
</feature>
<feature type="region of interest" description="Disordered" evidence="1">
    <location>
        <begin position="1155"/>
        <end position="1174"/>
    </location>
</feature>
<dbReference type="SUPFAM" id="SSF52540">
    <property type="entry name" value="P-loop containing nucleoside triphosphate hydrolases"/>
    <property type="match status" value="1"/>
</dbReference>
<dbReference type="AlphaFoldDB" id="A0A1H7FTT5"/>
<keyword evidence="2" id="KW-1133">Transmembrane helix</keyword>
<dbReference type="OrthoDB" id="3544511at2"/>
<feature type="transmembrane region" description="Helical" evidence="2">
    <location>
        <begin position="56"/>
        <end position="76"/>
    </location>
</feature>
<feature type="region of interest" description="Disordered" evidence="1">
    <location>
        <begin position="771"/>
        <end position="846"/>
    </location>
</feature>